<evidence type="ECO:0000256" key="1">
    <source>
        <dbReference type="ARBA" id="ARBA00004123"/>
    </source>
</evidence>
<dbReference type="FunFam" id="1.10.246.20:FF:000003">
    <property type="entry name" value="Mediator of RNA polymerase II transcription subunit 15a"/>
    <property type="match status" value="3"/>
</dbReference>
<evidence type="ECO:0000256" key="2">
    <source>
        <dbReference type="ARBA" id="ARBA00023242"/>
    </source>
</evidence>
<dbReference type="InterPro" id="IPR036546">
    <property type="entry name" value="MED15_KIX"/>
</dbReference>
<feature type="domain" description="Mediator complex subunit 15 KIX" evidence="3">
    <location>
        <begin position="4"/>
        <end position="75"/>
    </location>
</feature>
<dbReference type="GO" id="GO:0003713">
    <property type="term" value="F:transcription coactivator activity"/>
    <property type="evidence" value="ECO:0007669"/>
    <property type="project" value="InterPro"/>
</dbReference>
<dbReference type="Gene3D" id="1.10.246.20">
    <property type="entry name" value="Coactivator CBP, KIX domain"/>
    <property type="match status" value="3"/>
</dbReference>
<dbReference type="PANTHER" id="PTHR33137">
    <property type="entry name" value="MEDIATOR OF RNA POLYMERASE II TRANSCRIPTION SUBUNIT 15A-RELATED"/>
    <property type="match status" value="1"/>
</dbReference>
<evidence type="ECO:0000313" key="4">
    <source>
        <dbReference type="EMBL" id="CAI9284770.1"/>
    </source>
</evidence>
<dbReference type="AlphaFoldDB" id="A0AA36E849"/>
<organism evidence="4 5">
    <name type="scientific">Lactuca saligna</name>
    <name type="common">Willowleaf lettuce</name>
    <dbReference type="NCBI Taxonomy" id="75948"/>
    <lineage>
        <taxon>Eukaryota</taxon>
        <taxon>Viridiplantae</taxon>
        <taxon>Streptophyta</taxon>
        <taxon>Embryophyta</taxon>
        <taxon>Tracheophyta</taxon>
        <taxon>Spermatophyta</taxon>
        <taxon>Magnoliopsida</taxon>
        <taxon>eudicotyledons</taxon>
        <taxon>Gunneridae</taxon>
        <taxon>Pentapetalae</taxon>
        <taxon>asterids</taxon>
        <taxon>campanulids</taxon>
        <taxon>Asterales</taxon>
        <taxon>Asteraceae</taxon>
        <taxon>Cichorioideae</taxon>
        <taxon>Cichorieae</taxon>
        <taxon>Lactucinae</taxon>
        <taxon>Lactuca</taxon>
    </lineage>
</organism>
<protein>
    <recommendedName>
        <fullName evidence="3">Mediator complex subunit 15 KIX domain-containing protein</fullName>
    </recommendedName>
</protein>
<dbReference type="GO" id="GO:0005634">
    <property type="term" value="C:nucleus"/>
    <property type="evidence" value="ECO:0007669"/>
    <property type="project" value="UniProtKB-SubCell"/>
</dbReference>
<dbReference type="GO" id="GO:0031490">
    <property type="term" value="F:chromatin DNA binding"/>
    <property type="evidence" value="ECO:0007669"/>
    <property type="project" value="InterPro"/>
</dbReference>
<dbReference type="InterPro" id="IPR036529">
    <property type="entry name" value="KIX_dom_sf"/>
</dbReference>
<gene>
    <name evidence="4" type="ORF">LSALG_LOCUS24278</name>
</gene>
<evidence type="ECO:0000313" key="5">
    <source>
        <dbReference type="Proteomes" id="UP001177003"/>
    </source>
</evidence>
<evidence type="ECO:0000259" key="3">
    <source>
        <dbReference type="Pfam" id="PF16987"/>
    </source>
</evidence>
<dbReference type="InterPro" id="IPR044661">
    <property type="entry name" value="MED15a/b/c-like"/>
</dbReference>
<dbReference type="Pfam" id="PF16987">
    <property type="entry name" value="KIX_2"/>
    <property type="match status" value="3"/>
</dbReference>
<accession>A0AA36E849</accession>
<keyword evidence="5" id="KW-1185">Reference proteome</keyword>
<feature type="domain" description="Mediator complex subunit 15 KIX" evidence="3">
    <location>
        <begin position="223"/>
        <end position="301"/>
    </location>
</feature>
<dbReference type="PANTHER" id="PTHR33137:SF4">
    <property type="entry name" value="MEDIATOR OF RNA POLYMERASE II TRANSCRIPTION SUBUNIT 15A-RELATED"/>
    <property type="match status" value="1"/>
</dbReference>
<reference evidence="4" key="1">
    <citation type="submission" date="2023-04" db="EMBL/GenBank/DDBJ databases">
        <authorList>
            <person name="Vijverberg K."/>
            <person name="Xiong W."/>
            <person name="Schranz E."/>
        </authorList>
    </citation>
    <scope>NUCLEOTIDE SEQUENCE</scope>
</reference>
<dbReference type="SUPFAM" id="SSF47040">
    <property type="entry name" value="Kix domain of CBP (creb binding protein)"/>
    <property type="match status" value="1"/>
</dbReference>
<sequence>MDTSNWRFQLQAASRRRMVNRIVVTLKTHLPYSGQEGLDELNKIAVRFEEKIYNDATSPVDYLQKISLKMQSMEPTDWRAQLQPYSRQRIVNKILDTLKRHFPFSSHEGLHELKEMADRLEGDIYTSATTTSQSDYLRKISLKMLTMEARSQYSNSVANSVNPSGSQVMQQVNIQGFPLPIHVPSNHPQQGQQLLFSQTMHDNIVSNGKRAMGESSFNIMESGEWRAQLQPDSRQRIVNKILDTLKRHLPFSGHEGLNELVKIAVRFEEKIYTAATSQSDYLRMISLKMLSMESRSLQNANMPGVGVDPHFQ</sequence>
<feature type="domain" description="Mediator complex subunit 15 KIX" evidence="3">
    <location>
        <begin position="76"/>
        <end position="155"/>
    </location>
</feature>
<comment type="subcellular location">
    <subcellularLocation>
        <location evidence="1">Nucleus</location>
    </subcellularLocation>
</comment>
<dbReference type="EMBL" id="OX465081">
    <property type="protein sequence ID" value="CAI9284770.1"/>
    <property type="molecule type" value="Genomic_DNA"/>
</dbReference>
<proteinExistence type="predicted"/>
<keyword evidence="2" id="KW-0539">Nucleus</keyword>
<dbReference type="Proteomes" id="UP001177003">
    <property type="component" value="Chromosome 5"/>
</dbReference>
<name>A0AA36E849_LACSI</name>